<dbReference type="GO" id="GO:0004364">
    <property type="term" value="F:glutathione transferase activity"/>
    <property type="evidence" value="ECO:0007669"/>
    <property type="project" value="TreeGrafter"/>
</dbReference>
<comment type="similarity">
    <text evidence="1">Belongs to the GST superfamily. NadH family.</text>
</comment>
<dbReference type="EMBL" id="FTOH01000011">
    <property type="protein sequence ID" value="SIT13649.1"/>
    <property type="molecule type" value="Genomic_DNA"/>
</dbReference>
<evidence type="ECO:0000313" key="4">
    <source>
        <dbReference type="EMBL" id="SIT13649.1"/>
    </source>
</evidence>
<dbReference type="PIRSF" id="PIRSF006386">
    <property type="entry name" value="HCCAis_GSTk"/>
    <property type="match status" value="1"/>
</dbReference>
<dbReference type="AlphaFoldDB" id="A0A1N7PT85"/>
<dbReference type="InterPro" id="IPR036249">
    <property type="entry name" value="Thioredoxin-like_sf"/>
</dbReference>
<accession>A0A1N7PT85</accession>
<evidence type="ECO:0000259" key="3">
    <source>
        <dbReference type="Pfam" id="PF01323"/>
    </source>
</evidence>
<sequence length="200" mass="22650">MAKTIQVWFDFASTYSYPAALRATQLATANHISLHWRPFMLGVILKQQGWNDSPFNLYPPKGRYMWRDMERLCAAQGIPFHKPTQFPRNGLLAGRIACLKQTAPWITAFIQAVCRANFVHDQDIADTTVIGEILHQLNVDSEGVIAHALSEESKQKFRDQTGQAVELGIFGSPTFMIGDEMFWGGDRLAEAIDFAMRRYP</sequence>
<dbReference type="GO" id="GO:0018845">
    <property type="term" value="F:2-hydroxychromene-2-carboxylate isomerase activity"/>
    <property type="evidence" value="ECO:0007669"/>
    <property type="project" value="UniProtKB-UniRule"/>
</dbReference>
<dbReference type="OrthoDB" id="5244108at2"/>
<dbReference type="CDD" id="cd03022">
    <property type="entry name" value="DsbA_HCCA_Iso"/>
    <property type="match status" value="1"/>
</dbReference>
<proteinExistence type="inferred from homology"/>
<comment type="catalytic activity">
    <reaction evidence="1">
        <text>2-hydroxychromene-2-carboxylate = (3E)-4-(2-hydroxyphenyl)-2-oxobut-3-enoate</text>
        <dbReference type="Rhea" id="RHEA:27401"/>
        <dbReference type="ChEBI" id="CHEBI:59350"/>
        <dbReference type="ChEBI" id="CHEBI:59353"/>
        <dbReference type="EC" id="5.99.1.4"/>
    </reaction>
</comment>
<dbReference type="InterPro" id="IPR001853">
    <property type="entry name" value="DSBA-like_thioredoxin_dom"/>
</dbReference>
<dbReference type="Gene3D" id="3.40.30.10">
    <property type="entry name" value="Glutaredoxin"/>
    <property type="match status" value="1"/>
</dbReference>
<evidence type="ECO:0000313" key="5">
    <source>
        <dbReference type="Proteomes" id="UP000185639"/>
    </source>
</evidence>
<gene>
    <name evidence="4" type="ORF">SAMN05421686_11145</name>
</gene>
<evidence type="ECO:0000256" key="2">
    <source>
        <dbReference type="PIRSR" id="PIRSR006386-1"/>
    </source>
</evidence>
<dbReference type="Pfam" id="PF01323">
    <property type="entry name" value="DSBA"/>
    <property type="match status" value="1"/>
</dbReference>
<dbReference type="InterPro" id="IPR051924">
    <property type="entry name" value="GST_Kappa/NadH"/>
</dbReference>
<dbReference type="PANTHER" id="PTHR42943:SF2">
    <property type="entry name" value="GLUTATHIONE S-TRANSFERASE KAPPA 1"/>
    <property type="match status" value="1"/>
</dbReference>
<dbReference type="InterPro" id="IPR014440">
    <property type="entry name" value="HCCAis_GSTk"/>
</dbReference>
<dbReference type="RefSeq" id="WP_076517567.1">
    <property type="nucleotide sequence ID" value="NZ_FTOH01000011.1"/>
</dbReference>
<dbReference type="GO" id="GO:1901170">
    <property type="term" value="P:naphthalene catabolic process"/>
    <property type="evidence" value="ECO:0007669"/>
    <property type="project" value="InterPro"/>
</dbReference>
<dbReference type="PANTHER" id="PTHR42943">
    <property type="entry name" value="GLUTATHIONE S-TRANSFERASE KAPPA"/>
    <property type="match status" value="1"/>
</dbReference>
<dbReference type="GO" id="GO:0004602">
    <property type="term" value="F:glutathione peroxidase activity"/>
    <property type="evidence" value="ECO:0007669"/>
    <property type="project" value="TreeGrafter"/>
</dbReference>
<dbReference type="GO" id="GO:0006749">
    <property type="term" value="P:glutathione metabolic process"/>
    <property type="evidence" value="ECO:0007669"/>
    <property type="project" value="TreeGrafter"/>
</dbReference>
<dbReference type="InterPro" id="IPR044087">
    <property type="entry name" value="NahD-like"/>
</dbReference>
<organism evidence="4 5">
    <name type="scientific">Thalassolituus maritimus</name>
    <dbReference type="NCBI Taxonomy" id="484498"/>
    <lineage>
        <taxon>Bacteria</taxon>
        <taxon>Pseudomonadati</taxon>
        <taxon>Pseudomonadota</taxon>
        <taxon>Gammaproteobacteria</taxon>
        <taxon>Oceanospirillales</taxon>
        <taxon>Oceanospirillaceae</taxon>
        <taxon>Thalassolituus</taxon>
    </lineage>
</organism>
<name>A0A1N7PT85_9GAMM</name>
<feature type="domain" description="DSBA-like thioredoxin" evidence="3">
    <location>
        <begin position="4"/>
        <end position="189"/>
    </location>
</feature>
<keyword evidence="5" id="KW-1185">Reference proteome</keyword>
<feature type="active site" description="Nucleophile" evidence="2">
    <location>
        <position position="13"/>
    </location>
</feature>
<dbReference type="SUPFAM" id="SSF52833">
    <property type="entry name" value="Thioredoxin-like"/>
    <property type="match status" value="1"/>
</dbReference>
<reference evidence="5" key="1">
    <citation type="submission" date="2017-01" db="EMBL/GenBank/DDBJ databases">
        <authorList>
            <person name="Varghese N."/>
            <person name="Submissions S."/>
        </authorList>
    </citation>
    <scope>NUCLEOTIDE SEQUENCE [LARGE SCALE GENOMIC DNA]</scope>
    <source>
        <strain evidence="5">DSM 24913</strain>
    </source>
</reference>
<dbReference type="EC" id="5.99.1.4" evidence="1"/>
<protein>
    <recommendedName>
        <fullName evidence="1">2-hydroxychromene-2-carboxylate isomerase</fullName>
        <ecNumber evidence="1">5.99.1.4</ecNumber>
    </recommendedName>
</protein>
<dbReference type="STRING" id="484498.SAMN05421686_11145"/>
<dbReference type="Proteomes" id="UP000185639">
    <property type="component" value="Unassembled WGS sequence"/>
</dbReference>
<keyword evidence="1 4" id="KW-0413">Isomerase</keyword>
<evidence type="ECO:0000256" key="1">
    <source>
        <dbReference type="PIRNR" id="PIRNR006386"/>
    </source>
</evidence>